<evidence type="ECO:0000313" key="3">
    <source>
        <dbReference type="Proteomes" id="UP000008888"/>
    </source>
</evidence>
<dbReference type="HOGENOM" id="CLU_1883329_0_0_6"/>
<organism evidence="2 3">
    <name type="scientific">Methylomonas methanica (strain DSM 25384 / MC09)</name>
    <dbReference type="NCBI Taxonomy" id="857087"/>
    <lineage>
        <taxon>Bacteria</taxon>
        <taxon>Pseudomonadati</taxon>
        <taxon>Pseudomonadota</taxon>
        <taxon>Gammaproteobacteria</taxon>
        <taxon>Methylococcales</taxon>
        <taxon>Methylococcaceae</taxon>
        <taxon>Methylomonas</taxon>
    </lineage>
</organism>
<comment type="similarity">
    <text evidence="1">Belongs to the transposase 8 family.</text>
</comment>
<dbReference type="EMBL" id="CP002738">
    <property type="protein sequence ID" value="AEF99585.1"/>
    <property type="molecule type" value="Genomic_DNA"/>
</dbReference>
<reference key="2">
    <citation type="submission" date="2011-05" db="EMBL/GenBank/DDBJ databases">
        <title>Complete genome sequence of the aerobic marine methanotroph Methylomonas methanica MC09.</title>
        <authorList>
            <person name="Boden R."/>
            <person name="Cunliffe M."/>
            <person name="Scanlan J."/>
            <person name="Moussard H."/>
            <person name="Kits K.D."/>
            <person name="Klotz M."/>
            <person name="Jetten M."/>
            <person name="Vuilleumier S."/>
            <person name="Han J."/>
            <person name="Peters L."/>
            <person name="Mikhailova N."/>
            <person name="Teshima H."/>
            <person name="Tapia R."/>
            <person name="Kyrpides N."/>
            <person name="Ivanova N."/>
            <person name="Pagani I."/>
            <person name="Cheng J.-F."/>
            <person name="Goodwin L."/>
            <person name="Han C."/>
            <person name="Hauser L."/>
            <person name="Land M."/>
            <person name="Lapidus A."/>
            <person name="Lucas S."/>
            <person name="Pitluck S."/>
            <person name="Woyke T."/>
            <person name="Stein L.Y."/>
            <person name="Murrell C."/>
        </authorList>
    </citation>
    <scope>NUCLEOTIDE SEQUENCE</scope>
    <source>
        <strain>MC09</strain>
    </source>
</reference>
<dbReference type="eggNOG" id="COG2963">
    <property type="taxonomic scope" value="Bacteria"/>
</dbReference>
<accession>F9ZWB6</accession>
<evidence type="ECO:0000313" key="2">
    <source>
        <dbReference type="EMBL" id="AEF99585.1"/>
    </source>
</evidence>
<dbReference type="InterPro" id="IPR002514">
    <property type="entry name" value="Transposase_8"/>
</dbReference>
<dbReference type="GO" id="GO:0003677">
    <property type="term" value="F:DNA binding"/>
    <property type="evidence" value="ECO:0007669"/>
    <property type="project" value="InterPro"/>
</dbReference>
<reference evidence="3" key="3">
    <citation type="submission" date="2011-05" db="EMBL/GenBank/DDBJ databases">
        <title>Complete sequence of Methylomonas methanica MC09.</title>
        <authorList>
            <consortium name="US DOE Joint Genome Institute"/>
            <person name="Lucas S."/>
            <person name="Han J."/>
            <person name="Lapidus A."/>
            <person name="Cheng J.-F."/>
            <person name="Goodwin L."/>
            <person name="Pitluck S."/>
            <person name="Peters L."/>
            <person name="Mikhailova N."/>
            <person name="Teshima H."/>
            <person name="Han C."/>
            <person name="Tapia R."/>
            <person name="Land M."/>
            <person name="Hauser L."/>
            <person name="Kyrpides N."/>
            <person name="Ivanova N."/>
            <person name="Pagani I."/>
            <person name="Stein L."/>
            <person name="Woyke T."/>
        </authorList>
    </citation>
    <scope>NUCLEOTIDE SEQUENCE [LARGE SCALE GENOMIC DNA]</scope>
    <source>
        <strain evidence="3">MC09</strain>
    </source>
</reference>
<dbReference type="Pfam" id="PF01527">
    <property type="entry name" value="HTH_Tnp_1"/>
    <property type="match status" value="1"/>
</dbReference>
<dbReference type="GO" id="GO:0004803">
    <property type="term" value="F:transposase activity"/>
    <property type="evidence" value="ECO:0007669"/>
    <property type="project" value="InterPro"/>
</dbReference>
<gene>
    <name evidence="2" type="ordered locus">Metme_1156</name>
</gene>
<dbReference type="Proteomes" id="UP000008888">
    <property type="component" value="Chromosome"/>
</dbReference>
<dbReference type="RefSeq" id="WP_013817850.1">
    <property type="nucleotide sequence ID" value="NC_015572.1"/>
</dbReference>
<dbReference type="OrthoDB" id="9800877at2"/>
<sequence>MKEHKIQLSRPLIVGHGRDGRCLYDPEAKRELVGICLQPGTSIAKVALEHGINANLLRKWIDLYREPGHSDPNRSFALPAFVRIPVNVATQTAGKLPPKPVKAATLDGVVGAERRGVFVFLLDLFICRQIGFCFS</sequence>
<dbReference type="AlphaFoldDB" id="F9ZWB6"/>
<dbReference type="GO" id="GO:0006313">
    <property type="term" value="P:DNA transposition"/>
    <property type="evidence" value="ECO:0007669"/>
    <property type="project" value="InterPro"/>
</dbReference>
<dbReference type="KEGG" id="mmt:Metme_1156"/>
<reference evidence="2 3" key="1">
    <citation type="journal article" date="2011" name="J. Bacteriol.">
        <title>Complete Genome Sequence of the Aerobic Marine Methanotroph Methylomonas methanica MC09.</title>
        <authorList>
            <person name="Boden R."/>
            <person name="Cunliffe M."/>
            <person name="Scanlan J."/>
            <person name="Moussard H."/>
            <person name="Kits K.D."/>
            <person name="Klotz M.G."/>
            <person name="Jetten M.S."/>
            <person name="Vuilleumier S."/>
            <person name="Han J."/>
            <person name="Peters L."/>
            <person name="Mikhailova N."/>
            <person name="Teshima H."/>
            <person name="Tapia R."/>
            <person name="Kyrpides N."/>
            <person name="Ivanova N."/>
            <person name="Pagani I."/>
            <person name="Cheng J.F."/>
            <person name="Goodwin L."/>
            <person name="Han C."/>
            <person name="Hauser L."/>
            <person name="Land M.L."/>
            <person name="Lapidus A."/>
            <person name="Lucas S."/>
            <person name="Pitluck S."/>
            <person name="Woyke T."/>
            <person name="Stein L."/>
            <person name="Murrell J.C."/>
        </authorList>
    </citation>
    <scope>NUCLEOTIDE SEQUENCE [LARGE SCALE GENOMIC DNA]</scope>
    <source>
        <strain evidence="2 3">MC09</strain>
    </source>
</reference>
<dbReference type="InterPro" id="IPR009057">
    <property type="entry name" value="Homeodomain-like_sf"/>
</dbReference>
<proteinExistence type="inferred from homology"/>
<name>F9ZWB6_METMM</name>
<dbReference type="SUPFAM" id="SSF46689">
    <property type="entry name" value="Homeodomain-like"/>
    <property type="match status" value="1"/>
</dbReference>
<protein>
    <submittedName>
        <fullName evidence="2">Transposase IS3/IS911 family protein</fullName>
    </submittedName>
</protein>
<keyword evidence="3" id="KW-1185">Reference proteome</keyword>
<evidence type="ECO:0000256" key="1">
    <source>
        <dbReference type="ARBA" id="ARBA00009964"/>
    </source>
</evidence>